<keyword evidence="2" id="KW-0812">Transmembrane</keyword>
<comment type="caution">
    <text evidence="3">The sequence shown here is derived from an EMBL/GenBank/DDBJ whole genome shotgun (WGS) entry which is preliminary data.</text>
</comment>
<feature type="non-terminal residue" evidence="3">
    <location>
        <position position="1"/>
    </location>
</feature>
<feature type="compositionally biased region" description="Basic and acidic residues" evidence="1">
    <location>
        <begin position="121"/>
        <end position="137"/>
    </location>
</feature>
<accession>A0AAN4ZR46</accession>
<evidence type="ECO:0000256" key="1">
    <source>
        <dbReference type="SAM" id="MobiDB-lite"/>
    </source>
</evidence>
<dbReference type="AlphaFoldDB" id="A0AAN4ZR46"/>
<dbReference type="Proteomes" id="UP001328107">
    <property type="component" value="Unassembled WGS sequence"/>
</dbReference>
<keyword evidence="2" id="KW-0472">Membrane</keyword>
<protein>
    <submittedName>
        <fullName evidence="3">Uncharacterized protein</fullName>
    </submittedName>
</protein>
<keyword evidence="4" id="KW-1185">Reference proteome</keyword>
<sequence length="223" mass="23847">LPSFPFHCSVMVGGMASLPFPISSILLSLFLSPTLLLLLVACGNGKARSVANTTSRTAMPSSVSRTSARAVTSQDTTSHLEDLAKPSPKPTPTIPSPAPKAAAAPATPPTLKKTPSSTPSRNEDRKKKQLQKTEAKRAPAATHLEPIGSDPLDDSSFNKGPVRRVDTEAHNRHATSPKNDVDPYQSWDRDESEKKPSIKVVKKARLETTQASAYSTQQTQADA</sequence>
<evidence type="ECO:0000256" key="2">
    <source>
        <dbReference type="SAM" id="Phobius"/>
    </source>
</evidence>
<feature type="transmembrane region" description="Helical" evidence="2">
    <location>
        <begin position="20"/>
        <end position="42"/>
    </location>
</feature>
<feature type="compositionally biased region" description="Polar residues" evidence="1">
    <location>
        <begin position="52"/>
        <end position="77"/>
    </location>
</feature>
<feature type="compositionally biased region" description="Pro residues" evidence="1">
    <location>
        <begin position="87"/>
        <end position="98"/>
    </location>
</feature>
<name>A0AAN4ZR46_9BILA</name>
<dbReference type="EMBL" id="BTRK01000003">
    <property type="protein sequence ID" value="GMR43288.1"/>
    <property type="molecule type" value="Genomic_DNA"/>
</dbReference>
<gene>
    <name evidence="3" type="ORF">PMAYCL1PPCAC_13483</name>
</gene>
<feature type="compositionally biased region" description="Low complexity" evidence="1">
    <location>
        <begin position="99"/>
        <end position="120"/>
    </location>
</feature>
<feature type="compositionally biased region" description="Basic and acidic residues" evidence="1">
    <location>
        <begin position="187"/>
        <end position="196"/>
    </location>
</feature>
<organism evidence="3 4">
    <name type="scientific">Pristionchus mayeri</name>
    <dbReference type="NCBI Taxonomy" id="1317129"/>
    <lineage>
        <taxon>Eukaryota</taxon>
        <taxon>Metazoa</taxon>
        <taxon>Ecdysozoa</taxon>
        <taxon>Nematoda</taxon>
        <taxon>Chromadorea</taxon>
        <taxon>Rhabditida</taxon>
        <taxon>Rhabditina</taxon>
        <taxon>Diplogasteromorpha</taxon>
        <taxon>Diplogasteroidea</taxon>
        <taxon>Neodiplogasteridae</taxon>
        <taxon>Pristionchus</taxon>
    </lineage>
</organism>
<reference evidence="4" key="1">
    <citation type="submission" date="2022-10" db="EMBL/GenBank/DDBJ databases">
        <title>Genome assembly of Pristionchus species.</title>
        <authorList>
            <person name="Yoshida K."/>
            <person name="Sommer R.J."/>
        </authorList>
    </citation>
    <scope>NUCLEOTIDE SEQUENCE [LARGE SCALE GENOMIC DNA]</scope>
    <source>
        <strain evidence="4">RS5460</strain>
    </source>
</reference>
<proteinExistence type="predicted"/>
<keyword evidence="2" id="KW-1133">Transmembrane helix</keyword>
<evidence type="ECO:0000313" key="3">
    <source>
        <dbReference type="EMBL" id="GMR43288.1"/>
    </source>
</evidence>
<feature type="compositionally biased region" description="Low complexity" evidence="1">
    <location>
        <begin position="208"/>
        <end position="223"/>
    </location>
</feature>
<evidence type="ECO:0000313" key="4">
    <source>
        <dbReference type="Proteomes" id="UP001328107"/>
    </source>
</evidence>
<feature type="region of interest" description="Disordered" evidence="1">
    <location>
        <begin position="52"/>
        <end position="223"/>
    </location>
</feature>